<reference evidence="1 2" key="1">
    <citation type="submission" date="2014-06" db="EMBL/GenBank/DDBJ databases">
        <authorList>
            <person name="Urmite Genomes Urmite Genomes"/>
        </authorList>
    </citation>
    <scope>NUCLEOTIDE SEQUENCE [LARGE SCALE GENOMIC DNA]</scope>
</reference>
<evidence type="ECO:0000313" key="2">
    <source>
        <dbReference type="Proteomes" id="UP000044071"/>
    </source>
</evidence>
<dbReference type="STRING" id="1034943.BN59_03247"/>
<dbReference type="Proteomes" id="UP000044071">
    <property type="component" value="Unassembled WGS sequence"/>
</dbReference>
<dbReference type="AlphaFoldDB" id="A0A078L143"/>
<name>A0A078L143_9GAMM</name>
<proteinExistence type="predicted"/>
<dbReference type="EMBL" id="CCSB01000004">
    <property type="protein sequence ID" value="CDZ78932.1"/>
    <property type="molecule type" value="Genomic_DNA"/>
</dbReference>
<organism evidence="1 2">
    <name type="scientific">Legionella massiliensis</name>
    <dbReference type="NCBI Taxonomy" id="1034943"/>
    <lineage>
        <taxon>Bacteria</taxon>
        <taxon>Pseudomonadati</taxon>
        <taxon>Pseudomonadota</taxon>
        <taxon>Gammaproteobacteria</taxon>
        <taxon>Legionellales</taxon>
        <taxon>Legionellaceae</taxon>
        <taxon>Legionella</taxon>
    </lineage>
</organism>
<keyword evidence="2" id="KW-1185">Reference proteome</keyword>
<evidence type="ECO:0000313" key="1">
    <source>
        <dbReference type="EMBL" id="CDZ78932.1"/>
    </source>
</evidence>
<protein>
    <submittedName>
        <fullName evidence="1">Uncharacterized protein</fullName>
    </submittedName>
</protein>
<accession>A0A078L143</accession>
<sequence length="37" mass="4355">MQRSVIKVSFKFTLLWDFGMEVTYYSIFPQALHKSGV</sequence>
<gene>
    <name evidence="1" type="ORF">BN59_03247</name>
</gene>